<dbReference type="RefSeq" id="WP_143621464.1">
    <property type="nucleotide sequence ID" value="NZ_MVFC01000031.1"/>
</dbReference>
<dbReference type="AlphaFoldDB" id="A0A1V4A2R4"/>
<organism evidence="3 4">
    <name type="scientific">Streptomyces tsukubensis</name>
    <dbReference type="NCBI Taxonomy" id="83656"/>
    <lineage>
        <taxon>Bacteria</taxon>
        <taxon>Bacillati</taxon>
        <taxon>Actinomycetota</taxon>
        <taxon>Actinomycetes</taxon>
        <taxon>Kitasatosporales</taxon>
        <taxon>Streptomycetaceae</taxon>
        <taxon>Streptomyces</taxon>
    </lineage>
</organism>
<dbReference type="PRINTS" id="PR00081">
    <property type="entry name" value="GDHRDH"/>
</dbReference>
<sequence length="119" mass="12100">MAEQKADTAAEFGSLVAAVTGGASGIGLATATELARRGAEVVVLDLKTDGLPEGMHGEVCDVTDRGSVEAALASVGERFGRLDILVNNAGIGAQGTVADNDDAEWHRVLDVNVVGIARV</sequence>
<feature type="non-terminal residue" evidence="3">
    <location>
        <position position="119"/>
    </location>
</feature>
<reference evidence="3 4" key="1">
    <citation type="submission" date="2017-02" db="EMBL/GenBank/DDBJ databases">
        <title>Draft Genome Sequence of Streptomyces tsukubaensis F601, a Producer of the immunosuppressant tacrolimus FK506.</title>
        <authorList>
            <person name="Zong G."/>
            <person name="Zhong C."/>
            <person name="Fu J."/>
            <person name="Qin R."/>
            <person name="Cao G."/>
        </authorList>
    </citation>
    <scope>NUCLEOTIDE SEQUENCE [LARGE SCALE GENOMIC DNA]</scope>
    <source>
        <strain evidence="3 4">F601</strain>
    </source>
</reference>
<accession>A0A1V4A2R4</accession>
<name>A0A1V4A2R4_9ACTN</name>
<evidence type="ECO:0000313" key="3">
    <source>
        <dbReference type="EMBL" id="OON73416.1"/>
    </source>
</evidence>
<dbReference type="Gene3D" id="3.40.50.720">
    <property type="entry name" value="NAD(P)-binding Rossmann-like Domain"/>
    <property type="match status" value="1"/>
</dbReference>
<dbReference type="Proteomes" id="UP000190539">
    <property type="component" value="Unassembled WGS sequence"/>
</dbReference>
<dbReference type="Pfam" id="PF00106">
    <property type="entry name" value="adh_short"/>
    <property type="match status" value="1"/>
</dbReference>
<dbReference type="PANTHER" id="PTHR43180:SF66">
    <property type="entry name" value="SHORT-CHAIN DEHYDROGENASE_REDUCTASE FAMILY PROTEIN"/>
    <property type="match status" value="1"/>
</dbReference>
<proteinExistence type="inferred from homology"/>
<dbReference type="STRING" id="83656.B1H18_26870"/>
<protein>
    <submittedName>
        <fullName evidence="3">Short-chain dehydrogenase</fullName>
    </submittedName>
</protein>
<dbReference type="EMBL" id="MVFC01000031">
    <property type="protein sequence ID" value="OON73416.1"/>
    <property type="molecule type" value="Genomic_DNA"/>
</dbReference>
<dbReference type="PANTHER" id="PTHR43180">
    <property type="entry name" value="3-OXOACYL-(ACYL-CARRIER-PROTEIN) REDUCTASE (AFU_ORTHOLOGUE AFUA_6G11210)"/>
    <property type="match status" value="1"/>
</dbReference>
<comment type="similarity">
    <text evidence="1">Belongs to the short-chain dehydrogenases/reductases (SDR) family.</text>
</comment>
<evidence type="ECO:0000313" key="4">
    <source>
        <dbReference type="Proteomes" id="UP000190539"/>
    </source>
</evidence>
<gene>
    <name evidence="3" type="ORF">B1H18_26870</name>
</gene>
<dbReference type="InterPro" id="IPR036291">
    <property type="entry name" value="NAD(P)-bd_dom_sf"/>
</dbReference>
<dbReference type="GO" id="GO:0016491">
    <property type="term" value="F:oxidoreductase activity"/>
    <property type="evidence" value="ECO:0007669"/>
    <property type="project" value="UniProtKB-KW"/>
</dbReference>
<comment type="caution">
    <text evidence="3">The sequence shown here is derived from an EMBL/GenBank/DDBJ whole genome shotgun (WGS) entry which is preliminary data.</text>
</comment>
<dbReference type="InterPro" id="IPR002347">
    <property type="entry name" value="SDR_fam"/>
</dbReference>
<keyword evidence="4" id="KW-1185">Reference proteome</keyword>
<evidence type="ECO:0000256" key="1">
    <source>
        <dbReference type="ARBA" id="ARBA00006484"/>
    </source>
</evidence>
<evidence type="ECO:0000256" key="2">
    <source>
        <dbReference type="ARBA" id="ARBA00023002"/>
    </source>
</evidence>
<dbReference type="SUPFAM" id="SSF51735">
    <property type="entry name" value="NAD(P)-binding Rossmann-fold domains"/>
    <property type="match status" value="1"/>
</dbReference>
<keyword evidence="2" id="KW-0560">Oxidoreductase</keyword>